<dbReference type="EMBL" id="BMCJ01000004">
    <property type="protein sequence ID" value="GGC94055.1"/>
    <property type="molecule type" value="Genomic_DNA"/>
</dbReference>
<evidence type="ECO:0000313" key="6">
    <source>
        <dbReference type="Proteomes" id="UP000619534"/>
    </source>
</evidence>
<keyword evidence="6" id="KW-1185">Reference proteome</keyword>
<dbReference type="PROSITE" id="PS50886">
    <property type="entry name" value="TRBD"/>
    <property type="match status" value="1"/>
</dbReference>
<dbReference type="InterPro" id="IPR033714">
    <property type="entry name" value="tRNA_bind_bactPheRS"/>
</dbReference>
<evidence type="ECO:0000256" key="2">
    <source>
        <dbReference type="ARBA" id="ARBA00022884"/>
    </source>
</evidence>
<gene>
    <name evidence="5" type="primary">ytpR</name>
    <name evidence="5" type="ORF">GCM10007216_26010</name>
</gene>
<dbReference type="InterPro" id="IPR027855">
    <property type="entry name" value="DUF4479"/>
</dbReference>
<accession>A0ABQ1PBM6</accession>
<dbReference type="Gene3D" id="3.30.1940.10">
    <property type="entry name" value="YtpR-like"/>
    <property type="match status" value="1"/>
</dbReference>
<dbReference type="Gene3D" id="2.40.50.140">
    <property type="entry name" value="Nucleic acid-binding proteins"/>
    <property type="match status" value="1"/>
</dbReference>
<dbReference type="CDD" id="cd02796">
    <property type="entry name" value="tRNA_bind_bactPheRS"/>
    <property type="match status" value="1"/>
</dbReference>
<reference evidence="6" key="1">
    <citation type="journal article" date="2019" name="Int. J. Syst. Evol. Microbiol.">
        <title>The Global Catalogue of Microorganisms (GCM) 10K type strain sequencing project: providing services to taxonomists for standard genome sequencing and annotation.</title>
        <authorList>
            <consortium name="The Broad Institute Genomics Platform"/>
            <consortium name="The Broad Institute Genome Sequencing Center for Infectious Disease"/>
            <person name="Wu L."/>
            <person name="Ma J."/>
        </authorList>
    </citation>
    <scope>NUCLEOTIDE SEQUENCE [LARGE SCALE GENOMIC DNA]</scope>
    <source>
        <strain evidence="6">CCM 7282</strain>
    </source>
</reference>
<sequence>MFVFYNPKGIGDVLVFPLKDGDRNFIKEEHHGDVVKIADQRDGSLLGYNIFNLSNYMNLAEHGKIRLTEAMLEDIKAIFEKNDLGDKLDLDLSPKFVVGYVEEKGPHENADKLSVCQVDVGEEKLQIVCGAPNVDSGQKVVVAKVGAVMPSGMKIKPAKLRGIDSSGMICSAKELGIPDAPKEKGILVLEDKYEIGQEFDL</sequence>
<dbReference type="InterPro" id="IPR012340">
    <property type="entry name" value="NA-bd_OB-fold"/>
</dbReference>
<dbReference type="InterPro" id="IPR002547">
    <property type="entry name" value="tRNA-bd_dom"/>
</dbReference>
<dbReference type="NCBIfam" id="NF045760">
    <property type="entry name" value="YtpR"/>
    <property type="match status" value="1"/>
</dbReference>
<keyword evidence="1 3" id="KW-0820">tRNA-binding</keyword>
<dbReference type="SUPFAM" id="SSF50249">
    <property type="entry name" value="Nucleic acid-binding proteins"/>
    <property type="match status" value="1"/>
</dbReference>
<organism evidence="5 6">
    <name type="scientific">Thalassobacillus devorans</name>
    <dbReference type="NCBI Taxonomy" id="279813"/>
    <lineage>
        <taxon>Bacteria</taxon>
        <taxon>Bacillati</taxon>
        <taxon>Bacillota</taxon>
        <taxon>Bacilli</taxon>
        <taxon>Bacillales</taxon>
        <taxon>Bacillaceae</taxon>
        <taxon>Thalassobacillus</taxon>
    </lineage>
</organism>
<evidence type="ECO:0000256" key="3">
    <source>
        <dbReference type="PROSITE-ProRule" id="PRU00209"/>
    </source>
</evidence>
<name>A0ABQ1PBM6_9BACI</name>
<proteinExistence type="predicted"/>
<evidence type="ECO:0000313" key="5">
    <source>
        <dbReference type="EMBL" id="GGC94055.1"/>
    </source>
</evidence>
<dbReference type="InterPro" id="IPR037154">
    <property type="entry name" value="YtpR-like_sf"/>
</dbReference>
<comment type="caution">
    <text evidence="5">The sequence shown here is derived from an EMBL/GenBank/DDBJ whole genome shotgun (WGS) entry which is preliminary data.</text>
</comment>
<dbReference type="Pfam" id="PF01588">
    <property type="entry name" value="tRNA_bind"/>
    <property type="match status" value="1"/>
</dbReference>
<keyword evidence="2 3" id="KW-0694">RNA-binding</keyword>
<protein>
    <submittedName>
        <fullName evidence="5">tRNA-binding protein YtpR</fullName>
    </submittedName>
</protein>
<evidence type="ECO:0000259" key="4">
    <source>
        <dbReference type="PROSITE" id="PS50886"/>
    </source>
</evidence>
<evidence type="ECO:0000256" key="1">
    <source>
        <dbReference type="ARBA" id="ARBA00022555"/>
    </source>
</evidence>
<dbReference type="RefSeq" id="WP_062447411.1">
    <property type="nucleotide sequence ID" value="NZ_BMCJ01000004.1"/>
</dbReference>
<feature type="domain" description="TRNA-binding" evidence="4">
    <location>
        <begin position="90"/>
        <end position="200"/>
    </location>
</feature>
<dbReference type="Proteomes" id="UP000619534">
    <property type="component" value="Unassembled WGS sequence"/>
</dbReference>
<dbReference type="Pfam" id="PF14794">
    <property type="entry name" value="DUF4479"/>
    <property type="match status" value="1"/>
</dbReference>